<reference evidence="4 5" key="1">
    <citation type="journal article" date="2012" name="BMC Genomics">
        <title>Comparative genomics of the white-rot fungi, Phanerochaete carnosa and P. chrysosporium, to elucidate the genetic basis of the distinct wood types they colonize.</title>
        <authorList>
            <person name="Suzuki H."/>
            <person name="MacDonald J."/>
            <person name="Syed K."/>
            <person name="Salamov A."/>
            <person name="Hori C."/>
            <person name="Aerts A."/>
            <person name="Henrissat B."/>
            <person name="Wiebenga A."/>
            <person name="vanKuyk P.A."/>
            <person name="Barry K."/>
            <person name="Lindquist E."/>
            <person name="LaButti K."/>
            <person name="Lapidus A."/>
            <person name="Lucas S."/>
            <person name="Coutinho P."/>
            <person name="Gong Y."/>
            <person name="Samejima M."/>
            <person name="Mahadevan R."/>
            <person name="Abou-Zaid M."/>
            <person name="de Vries R.P."/>
            <person name="Igarashi K."/>
            <person name="Yadav J.S."/>
            <person name="Grigoriev I.V."/>
            <person name="Master E.R."/>
        </authorList>
    </citation>
    <scope>NUCLEOTIDE SEQUENCE [LARGE SCALE GENOMIC DNA]</scope>
    <source>
        <strain evidence="4 5">HHB-10118-sp</strain>
    </source>
</reference>
<dbReference type="AlphaFoldDB" id="K5WP48"/>
<evidence type="ECO:0000256" key="2">
    <source>
        <dbReference type="SAM" id="SignalP"/>
    </source>
</evidence>
<keyword evidence="1 2" id="KW-0732">Signal</keyword>
<sequence length="177" mass="18919">MACLRFLTALSLAVALGGTGALYAGNSGNSTSPYTESVSSRGFYDVYDDPDSLLPARQPDSTDFGNSSSTLMSRDVWSPKIISPTAKSVWVAGTTTTVTWDTRNQPADITNTEGKIFLGHVEDGTDEHLDVDHPLAQGFDLREGKVQVEVPNVTPGNDYIVVLMGDSGNKSPTFTIN</sequence>
<dbReference type="Proteomes" id="UP000008370">
    <property type="component" value="Unassembled WGS sequence"/>
</dbReference>
<name>K5WP48_PHACS</name>
<dbReference type="RefSeq" id="XP_007399893.1">
    <property type="nucleotide sequence ID" value="XM_007399831.1"/>
</dbReference>
<dbReference type="InParanoid" id="K5WP48"/>
<dbReference type="KEGG" id="pco:PHACADRAFT_262590"/>
<evidence type="ECO:0000259" key="3">
    <source>
        <dbReference type="Pfam" id="PF10342"/>
    </source>
</evidence>
<dbReference type="OrthoDB" id="2339190at2759"/>
<accession>K5WP48</accession>
<dbReference type="Pfam" id="PF10342">
    <property type="entry name" value="Kre9_KNH"/>
    <property type="match status" value="1"/>
</dbReference>
<gene>
    <name evidence="4" type="ORF">PHACADRAFT_262590</name>
</gene>
<dbReference type="InterPro" id="IPR018466">
    <property type="entry name" value="Kre9/Knh1-like_N"/>
</dbReference>
<dbReference type="EMBL" id="JH930476">
    <property type="protein sequence ID" value="EKM52112.1"/>
    <property type="molecule type" value="Genomic_DNA"/>
</dbReference>
<dbReference type="HOGENOM" id="CLU_1518421_0_0_1"/>
<feature type="domain" description="Yeast cell wall synthesis Kre9/Knh1-like N-terminal" evidence="3">
    <location>
        <begin position="83"/>
        <end position="176"/>
    </location>
</feature>
<keyword evidence="5" id="KW-1185">Reference proteome</keyword>
<evidence type="ECO:0000256" key="1">
    <source>
        <dbReference type="ARBA" id="ARBA00022729"/>
    </source>
</evidence>
<protein>
    <recommendedName>
        <fullName evidence="3">Yeast cell wall synthesis Kre9/Knh1-like N-terminal domain-containing protein</fullName>
    </recommendedName>
</protein>
<feature type="chain" id="PRO_5003885737" description="Yeast cell wall synthesis Kre9/Knh1-like N-terminal domain-containing protein" evidence="2">
    <location>
        <begin position="22"/>
        <end position="177"/>
    </location>
</feature>
<evidence type="ECO:0000313" key="4">
    <source>
        <dbReference type="EMBL" id="EKM52112.1"/>
    </source>
</evidence>
<dbReference type="GeneID" id="18918323"/>
<organism evidence="4 5">
    <name type="scientific">Phanerochaete carnosa (strain HHB-10118-sp)</name>
    <name type="common">White-rot fungus</name>
    <name type="synonym">Peniophora carnosa</name>
    <dbReference type="NCBI Taxonomy" id="650164"/>
    <lineage>
        <taxon>Eukaryota</taxon>
        <taxon>Fungi</taxon>
        <taxon>Dikarya</taxon>
        <taxon>Basidiomycota</taxon>
        <taxon>Agaricomycotina</taxon>
        <taxon>Agaricomycetes</taxon>
        <taxon>Polyporales</taxon>
        <taxon>Phanerochaetaceae</taxon>
        <taxon>Phanerochaete</taxon>
    </lineage>
</organism>
<feature type="signal peptide" evidence="2">
    <location>
        <begin position="1"/>
        <end position="21"/>
    </location>
</feature>
<evidence type="ECO:0000313" key="5">
    <source>
        <dbReference type="Proteomes" id="UP000008370"/>
    </source>
</evidence>
<proteinExistence type="predicted"/>